<dbReference type="InterPro" id="IPR017853">
    <property type="entry name" value="GH"/>
</dbReference>
<dbReference type="GO" id="GO:0005975">
    <property type="term" value="P:carbohydrate metabolic process"/>
    <property type="evidence" value="ECO:0007669"/>
    <property type="project" value="InterPro"/>
</dbReference>
<evidence type="ECO:0000313" key="6">
    <source>
        <dbReference type="EMBL" id="KAH9832712.1"/>
    </source>
</evidence>
<dbReference type="GO" id="GO:0008422">
    <property type="term" value="F:beta-glucosidase activity"/>
    <property type="evidence" value="ECO:0007669"/>
    <property type="project" value="TreeGrafter"/>
</dbReference>
<dbReference type="Pfam" id="PF00232">
    <property type="entry name" value="Glyco_hydro_1"/>
    <property type="match status" value="1"/>
</dbReference>
<evidence type="ECO:0000313" key="7">
    <source>
        <dbReference type="Proteomes" id="UP001138500"/>
    </source>
</evidence>
<evidence type="ECO:0000256" key="4">
    <source>
        <dbReference type="RuleBase" id="RU003690"/>
    </source>
</evidence>
<dbReference type="PRINTS" id="PR00131">
    <property type="entry name" value="GLHYDRLASE1"/>
</dbReference>
<organism evidence="6 7">
    <name type="scientific">Teratosphaeria destructans</name>
    <dbReference type="NCBI Taxonomy" id="418781"/>
    <lineage>
        <taxon>Eukaryota</taxon>
        <taxon>Fungi</taxon>
        <taxon>Dikarya</taxon>
        <taxon>Ascomycota</taxon>
        <taxon>Pezizomycotina</taxon>
        <taxon>Dothideomycetes</taxon>
        <taxon>Dothideomycetidae</taxon>
        <taxon>Mycosphaerellales</taxon>
        <taxon>Teratosphaeriaceae</taxon>
        <taxon>Teratosphaeria</taxon>
    </lineage>
</organism>
<dbReference type="OrthoDB" id="65569at2759"/>
<dbReference type="InterPro" id="IPR001360">
    <property type="entry name" value="Glyco_hydro_1"/>
</dbReference>
<reference evidence="6 7" key="2">
    <citation type="journal article" date="2021" name="Curr. Genet.">
        <title>Genetic response to nitrogen starvation in the aggressive Eucalyptus foliar pathogen Teratosphaeria destructans.</title>
        <authorList>
            <person name="Havenga M."/>
            <person name="Wingfield B.D."/>
            <person name="Wingfield M.J."/>
            <person name="Dreyer L.L."/>
            <person name="Roets F."/>
            <person name="Aylward J."/>
        </authorList>
    </citation>
    <scope>NUCLEOTIDE SEQUENCE [LARGE SCALE GENOMIC DNA]</scope>
    <source>
        <strain evidence="6">CMW44962</strain>
    </source>
</reference>
<dbReference type="PANTHER" id="PTHR10353:SF36">
    <property type="entry name" value="LP05116P"/>
    <property type="match status" value="1"/>
</dbReference>
<keyword evidence="7" id="KW-1185">Reference proteome</keyword>
<evidence type="ECO:0000256" key="5">
    <source>
        <dbReference type="SAM" id="SignalP"/>
    </source>
</evidence>
<keyword evidence="5" id="KW-0732">Signal</keyword>
<keyword evidence="2 6" id="KW-0378">Hydrolase</keyword>
<keyword evidence="3" id="KW-0326">Glycosidase</keyword>
<dbReference type="SUPFAM" id="SSF51445">
    <property type="entry name" value="(Trans)glycosidases"/>
    <property type="match status" value="1"/>
</dbReference>
<dbReference type="Proteomes" id="UP001138500">
    <property type="component" value="Unassembled WGS sequence"/>
</dbReference>
<comment type="caution">
    <text evidence="6">The sequence shown here is derived from an EMBL/GenBank/DDBJ whole genome shotgun (WGS) entry which is preliminary data.</text>
</comment>
<feature type="chain" id="PRO_5040915027" evidence="5">
    <location>
        <begin position="21"/>
        <end position="588"/>
    </location>
</feature>
<comment type="similarity">
    <text evidence="1 4">Belongs to the glycosyl hydrolase 1 family.</text>
</comment>
<evidence type="ECO:0000256" key="3">
    <source>
        <dbReference type="ARBA" id="ARBA00023295"/>
    </source>
</evidence>
<name>A0A9W7W3W3_9PEZI</name>
<sequence length="588" mass="66081">MAQYGCIVLLRIAILELVSAHVHATGNASTSPAPSMDLDLSDYWNILVGPISTAAVNTVVAATPMPSSSLVPPPPIYYSPWPIGHQAPQYIKNESWSLPKDFIWGVSGAAYQTEGIAGFMTASIPKLTSSGAAKDGGKGPSIWDVYAHRVTDYVTNNYTGDVSTNSYYMYKDDIARISAMGVKAYSFSLSWSRIIPYGRGEVNQIAIDYYNDVINTCLHYNVTPMVTLYHWDTPLFLQNSYGGWLGEQMVDDFLAYATVAFDAFGDRVKYWFTVNEPKHFCGGFPQSTGYFKTFDIPDAHQPFYCSTHVVLAHAKAYHLGKRMLGNDSIISYKNNGGFKVPLTKSTDDTRATQIAWDYAEGWFSDPIYLYGDYGPNVKAFVSTFPLRNFTEDEKAFIKGSADTYSIDAYSAVLISAPDGGVDECLANSSDPSYPYCYQQGYTSSDGWTLGAYSDPEANDWLYKTTDWIPAYLHHVADTWAGGRPVMVTEFGFAEPFEFQKTVLQDILYDPLRSSYMRDYVQAILLAVSEGVHVIGCMAWSLYDNFEWQEGYELKMGLQYVNFSRPDLKRYYKASFFEYKRMFDLYQDQ</sequence>
<proteinExistence type="inferred from homology"/>
<dbReference type="Gene3D" id="3.20.20.80">
    <property type="entry name" value="Glycosidases"/>
    <property type="match status" value="1"/>
</dbReference>
<dbReference type="EMBL" id="RIBY02001112">
    <property type="protein sequence ID" value="KAH9832712.1"/>
    <property type="molecule type" value="Genomic_DNA"/>
</dbReference>
<evidence type="ECO:0000256" key="1">
    <source>
        <dbReference type="ARBA" id="ARBA00010838"/>
    </source>
</evidence>
<feature type="signal peptide" evidence="5">
    <location>
        <begin position="1"/>
        <end position="20"/>
    </location>
</feature>
<protein>
    <submittedName>
        <fullName evidence="6">Glycoside hydrolase family 1 protein</fullName>
    </submittedName>
</protein>
<accession>A0A9W7W3W3</accession>
<gene>
    <name evidence="6" type="ORF">Tdes44962_MAKER00192</name>
</gene>
<dbReference type="AlphaFoldDB" id="A0A9W7W3W3"/>
<dbReference type="PANTHER" id="PTHR10353">
    <property type="entry name" value="GLYCOSYL HYDROLASE"/>
    <property type="match status" value="1"/>
</dbReference>
<reference evidence="6 7" key="1">
    <citation type="journal article" date="2018" name="IMA Fungus">
        <title>IMA Genome-F 10: Nine draft genome sequences of Claviceps purpurea s.lat., including C. arundinis, C. humidiphila, and C. cf. spartinae, pseudomolecules for the pitch canker pathogen Fusarium circinatum, draft genome of Davidsoniella eucalypti, Grosmannia galeiformis, Quambalaria eucalypti, and Teratosphaeria destructans.</title>
        <authorList>
            <person name="Wingfield B.D."/>
            <person name="Liu M."/>
            <person name="Nguyen H.D."/>
            <person name="Lane F.A."/>
            <person name="Morgan S.W."/>
            <person name="De Vos L."/>
            <person name="Wilken P.M."/>
            <person name="Duong T.A."/>
            <person name="Aylward J."/>
            <person name="Coetzee M.P."/>
            <person name="Dadej K."/>
            <person name="De Beer Z.W."/>
            <person name="Findlay W."/>
            <person name="Havenga M."/>
            <person name="Kolarik M."/>
            <person name="Menzies J.G."/>
            <person name="Naidoo K."/>
            <person name="Pochopski O."/>
            <person name="Shoukouhi P."/>
            <person name="Santana Q.C."/>
            <person name="Seifert K.A."/>
            <person name="Soal N."/>
            <person name="Steenkamp E.T."/>
            <person name="Tatham C.T."/>
            <person name="van der Nest M.A."/>
            <person name="Wingfield M.J."/>
        </authorList>
    </citation>
    <scope>NUCLEOTIDE SEQUENCE [LARGE SCALE GENOMIC DNA]</scope>
    <source>
        <strain evidence="6">CMW44962</strain>
    </source>
</reference>
<evidence type="ECO:0000256" key="2">
    <source>
        <dbReference type="ARBA" id="ARBA00022801"/>
    </source>
</evidence>